<protein>
    <recommendedName>
        <fullName evidence="10">Transporter</fullName>
    </recommendedName>
</protein>
<name>A0A1G6LCU5_9GAMM</name>
<feature type="transmembrane region" description="Helical" evidence="7">
    <location>
        <begin position="175"/>
        <end position="195"/>
    </location>
</feature>
<evidence type="ECO:0000256" key="4">
    <source>
        <dbReference type="ARBA" id="ARBA00022692"/>
    </source>
</evidence>
<keyword evidence="4 7" id="KW-0812">Transmembrane</keyword>
<feature type="transmembrane region" description="Helical" evidence="7">
    <location>
        <begin position="106"/>
        <end position="127"/>
    </location>
</feature>
<dbReference type="RefSeq" id="WP_092619659.1">
    <property type="nucleotide sequence ID" value="NZ_FMYK01000005.1"/>
</dbReference>
<evidence type="ECO:0000313" key="8">
    <source>
        <dbReference type="EMBL" id="SDC41058.1"/>
    </source>
</evidence>
<dbReference type="Proteomes" id="UP000242317">
    <property type="component" value="Unassembled WGS sequence"/>
</dbReference>
<keyword evidence="3" id="KW-1003">Cell membrane</keyword>
<keyword evidence="5 7" id="KW-1133">Transmembrane helix</keyword>
<reference evidence="9" key="1">
    <citation type="submission" date="2016-09" db="EMBL/GenBank/DDBJ databases">
        <authorList>
            <person name="Varghese N."/>
            <person name="Submissions S."/>
        </authorList>
    </citation>
    <scope>NUCLEOTIDE SEQUENCE [LARGE SCALE GENOMIC DNA]</scope>
    <source>
        <strain evidence="9">ANC 3699</strain>
    </source>
</reference>
<keyword evidence="2" id="KW-0813">Transport</keyword>
<proteinExistence type="predicted"/>
<sequence length="318" mass="34376">MVISVILPLVLLTLIGYFSAKLKLVERSHIAALSNFVIKISLPAFLLYALADKDIYALWQPSYFLAYGLASLLLFGAAFFMFRHYFQMSMTHSAVMSMGASMSNTGFIGTAILTMLIGSHAAIYISLTLLVENLMIVVLMLCLAEIGLSHGKSLAEQAQSAPSPIQVLLKTLKGVLLHPVIVSIMLGLICSLMSWQLPEQLHKVLTMLGNTAAPIALFVIGASLVGVGLKALNLGTWLLVSMKVVLMPLLVFGFLSMLPNVSQEMLYAGTLIAALPMPVSFGIFGQAYGLNEKALTPLMLSTIFGFAVISLLIVQWYS</sequence>
<accession>A0A1G6LCU5</accession>
<evidence type="ECO:0000256" key="6">
    <source>
        <dbReference type="ARBA" id="ARBA00023136"/>
    </source>
</evidence>
<feature type="transmembrane region" description="Helical" evidence="7">
    <location>
        <begin position="63"/>
        <end position="86"/>
    </location>
</feature>
<feature type="transmembrane region" description="Helical" evidence="7">
    <location>
        <begin position="294"/>
        <end position="317"/>
    </location>
</feature>
<evidence type="ECO:0000256" key="2">
    <source>
        <dbReference type="ARBA" id="ARBA00022448"/>
    </source>
</evidence>
<dbReference type="OrthoDB" id="9810457at2"/>
<dbReference type="PANTHER" id="PTHR36838:SF3">
    <property type="entry name" value="TRANSPORTER AUXIN EFFLUX CARRIER EC FAMILY"/>
    <property type="match status" value="1"/>
</dbReference>
<feature type="transmembrane region" description="Helical" evidence="7">
    <location>
        <begin position="30"/>
        <end position="51"/>
    </location>
</feature>
<dbReference type="GO" id="GO:0016020">
    <property type="term" value="C:membrane"/>
    <property type="evidence" value="ECO:0007669"/>
    <property type="project" value="UniProtKB-SubCell"/>
</dbReference>
<dbReference type="GO" id="GO:0055085">
    <property type="term" value="P:transmembrane transport"/>
    <property type="evidence" value="ECO:0007669"/>
    <property type="project" value="InterPro"/>
</dbReference>
<feature type="transmembrane region" description="Helical" evidence="7">
    <location>
        <begin position="265"/>
        <end position="288"/>
    </location>
</feature>
<evidence type="ECO:0008006" key="10">
    <source>
        <dbReference type="Google" id="ProtNLM"/>
    </source>
</evidence>
<keyword evidence="9" id="KW-1185">Reference proteome</keyword>
<evidence type="ECO:0000256" key="3">
    <source>
        <dbReference type="ARBA" id="ARBA00022475"/>
    </source>
</evidence>
<evidence type="ECO:0000256" key="7">
    <source>
        <dbReference type="SAM" id="Phobius"/>
    </source>
</evidence>
<comment type="subcellular location">
    <subcellularLocation>
        <location evidence="1">Membrane</location>
        <topology evidence="1">Multi-pass membrane protein</topology>
    </subcellularLocation>
</comment>
<evidence type="ECO:0000313" key="9">
    <source>
        <dbReference type="Proteomes" id="UP000242317"/>
    </source>
</evidence>
<feature type="transmembrane region" description="Helical" evidence="7">
    <location>
        <begin position="207"/>
        <end position="229"/>
    </location>
</feature>
<dbReference type="AlphaFoldDB" id="A0A1G6LCU5"/>
<dbReference type="PANTHER" id="PTHR36838">
    <property type="entry name" value="AUXIN EFFLUX CARRIER FAMILY PROTEIN"/>
    <property type="match status" value="1"/>
</dbReference>
<keyword evidence="6 7" id="KW-0472">Membrane</keyword>
<dbReference type="EMBL" id="FMYK01000005">
    <property type="protein sequence ID" value="SDC41058.1"/>
    <property type="molecule type" value="Genomic_DNA"/>
</dbReference>
<organism evidence="8 9">
    <name type="scientific">Acinetobacter marinus</name>
    <dbReference type="NCBI Taxonomy" id="281375"/>
    <lineage>
        <taxon>Bacteria</taxon>
        <taxon>Pseudomonadati</taxon>
        <taxon>Pseudomonadota</taxon>
        <taxon>Gammaproteobacteria</taxon>
        <taxon>Moraxellales</taxon>
        <taxon>Moraxellaceae</taxon>
        <taxon>Acinetobacter</taxon>
    </lineage>
</organism>
<dbReference type="InterPro" id="IPR004776">
    <property type="entry name" value="Mem_transp_PIN-like"/>
</dbReference>
<dbReference type="Pfam" id="PF03547">
    <property type="entry name" value="Mem_trans"/>
    <property type="match status" value="1"/>
</dbReference>
<gene>
    <name evidence="8" type="ORF">SAMN05421749_10522</name>
</gene>
<evidence type="ECO:0000256" key="1">
    <source>
        <dbReference type="ARBA" id="ARBA00004141"/>
    </source>
</evidence>
<evidence type="ECO:0000256" key="5">
    <source>
        <dbReference type="ARBA" id="ARBA00022989"/>
    </source>
</evidence>
<feature type="transmembrane region" description="Helical" evidence="7">
    <location>
        <begin position="235"/>
        <end position="258"/>
    </location>
</feature>